<organism evidence="1 2">
    <name type="scientific">Coniophora puteana (strain RWD-64-598)</name>
    <name type="common">Brown rot fungus</name>
    <dbReference type="NCBI Taxonomy" id="741705"/>
    <lineage>
        <taxon>Eukaryota</taxon>
        <taxon>Fungi</taxon>
        <taxon>Dikarya</taxon>
        <taxon>Basidiomycota</taxon>
        <taxon>Agaricomycotina</taxon>
        <taxon>Agaricomycetes</taxon>
        <taxon>Agaricomycetidae</taxon>
        <taxon>Boletales</taxon>
        <taxon>Coniophorineae</taxon>
        <taxon>Coniophoraceae</taxon>
        <taxon>Coniophora</taxon>
    </lineage>
</organism>
<name>R7SDE1_CONPW</name>
<proteinExistence type="predicted"/>
<protein>
    <submittedName>
        <fullName evidence="1">Uncharacterized protein</fullName>
    </submittedName>
</protein>
<reference evidence="2" key="1">
    <citation type="journal article" date="2012" name="Science">
        <title>The Paleozoic origin of enzymatic lignin decomposition reconstructed from 31 fungal genomes.</title>
        <authorList>
            <person name="Floudas D."/>
            <person name="Binder M."/>
            <person name="Riley R."/>
            <person name="Barry K."/>
            <person name="Blanchette R.A."/>
            <person name="Henrissat B."/>
            <person name="Martinez A.T."/>
            <person name="Otillar R."/>
            <person name="Spatafora J.W."/>
            <person name="Yadav J.S."/>
            <person name="Aerts A."/>
            <person name="Benoit I."/>
            <person name="Boyd A."/>
            <person name="Carlson A."/>
            <person name="Copeland A."/>
            <person name="Coutinho P.M."/>
            <person name="de Vries R.P."/>
            <person name="Ferreira P."/>
            <person name="Findley K."/>
            <person name="Foster B."/>
            <person name="Gaskell J."/>
            <person name="Glotzer D."/>
            <person name="Gorecki P."/>
            <person name="Heitman J."/>
            <person name="Hesse C."/>
            <person name="Hori C."/>
            <person name="Igarashi K."/>
            <person name="Jurgens J.A."/>
            <person name="Kallen N."/>
            <person name="Kersten P."/>
            <person name="Kohler A."/>
            <person name="Kuees U."/>
            <person name="Kumar T.K.A."/>
            <person name="Kuo A."/>
            <person name="LaButti K."/>
            <person name="Larrondo L.F."/>
            <person name="Lindquist E."/>
            <person name="Ling A."/>
            <person name="Lombard V."/>
            <person name="Lucas S."/>
            <person name="Lundell T."/>
            <person name="Martin R."/>
            <person name="McLaughlin D.J."/>
            <person name="Morgenstern I."/>
            <person name="Morin E."/>
            <person name="Murat C."/>
            <person name="Nagy L.G."/>
            <person name="Nolan M."/>
            <person name="Ohm R.A."/>
            <person name="Patyshakuliyeva A."/>
            <person name="Rokas A."/>
            <person name="Ruiz-Duenas F.J."/>
            <person name="Sabat G."/>
            <person name="Salamov A."/>
            <person name="Samejima M."/>
            <person name="Schmutz J."/>
            <person name="Slot J.C."/>
            <person name="St John F."/>
            <person name="Stenlid J."/>
            <person name="Sun H."/>
            <person name="Sun S."/>
            <person name="Syed K."/>
            <person name="Tsang A."/>
            <person name="Wiebenga A."/>
            <person name="Young D."/>
            <person name="Pisabarro A."/>
            <person name="Eastwood D.C."/>
            <person name="Martin F."/>
            <person name="Cullen D."/>
            <person name="Grigoriev I.V."/>
            <person name="Hibbett D.S."/>
        </authorList>
    </citation>
    <scope>NUCLEOTIDE SEQUENCE [LARGE SCALE GENOMIC DNA]</scope>
    <source>
        <strain evidence="2">RWD-64-598 SS2</strain>
    </source>
</reference>
<evidence type="ECO:0000313" key="2">
    <source>
        <dbReference type="Proteomes" id="UP000053558"/>
    </source>
</evidence>
<dbReference type="GeneID" id="19206455"/>
<sequence>MFPCSARFVLHHTFCPHMREQSYEDELKKMHTAARRCTQFAVLSWTIPSSPFKSR</sequence>
<keyword evidence="2" id="KW-1185">Reference proteome</keyword>
<evidence type="ECO:0000313" key="1">
    <source>
        <dbReference type="EMBL" id="EIW73767.1"/>
    </source>
</evidence>
<accession>R7SDE1</accession>
<dbReference type="EMBL" id="JH711712">
    <property type="protein sequence ID" value="EIW73767.1"/>
    <property type="molecule type" value="Genomic_DNA"/>
</dbReference>
<dbReference type="KEGG" id="cput:CONPUDRAFT_170440"/>
<dbReference type="AlphaFoldDB" id="R7SDE1"/>
<dbReference type="RefSeq" id="XP_007776056.1">
    <property type="nucleotide sequence ID" value="XM_007777866.1"/>
</dbReference>
<dbReference type="Proteomes" id="UP000053558">
    <property type="component" value="Unassembled WGS sequence"/>
</dbReference>
<gene>
    <name evidence="1" type="ORF">CONPUDRAFT_170440</name>
</gene>